<organism evidence="2 3">
    <name type="scientific">Brassica oleracea var. oleracea</name>
    <dbReference type="NCBI Taxonomy" id="109376"/>
    <lineage>
        <taxon>Eukaryota</taxon>
        <taxon>Viridiplantae</taxon>
        <taxon>Streptophyta</taxon>
        <taxon>Embryophyta</taxon>
        <taxon>Tracheophyta</taxon>
        <taxon>Spermatophyta</taxon>
        <taxon>Magnoliopsida</taxon>
        <taxon>eudicotyledons</taxon>
        <taxon>Gunneridae</taxon>
        <taxon>Pentapetalae</taxon>
        <taxon>rosids</taxon>
        <taxon>malvids</taxon>
        <taxon>Brassicales</taxon>
        <taxon>Brassicaceae</taxon>
        <taxon>Brassiceae</taxon>
        <taxon>Brassica</taxon>
    </lineage>
</organism>
<feature type="chain" id="PRO_5002257417" evidence="1">
    <location>
        <begin position="29"/>
        <end position="83"/>
    </location>
</feature>
<dbReference type="AlphaFoldDB" id="A0A0D3B841"/>
<keyword evidence="3" id="KW-1185">Reference proteome</keyword>
<sequence length="83" mass="9518">MASSKVSSMLLFLFLLVLVFHQMDKALGEQIQLSNRKLKETGHHQLTAGQRRVLARFDHKRAADWFRKGAKAVCKIYCPPPPR</sequence>
<evidence type="ECO:0000256" key="1">
    <source>
        <dbReference type="SAM" id="SignalP"/>
    </source>
</evidence>
<dbReference type="OMA" id="CKIYCPP"/>
<dbReference type="Proteomes" id="UP000032141">
    <property type="component" value="Chromosome C3"/>
</dbReference>
<reference evidence="2" key="2">
    <citation type="submission" date="2015-03" db="UniProtKB">
        <authorList>
            <consortium name="EnsemblPlants"/>
        </authorList>
    </citation>
    <scope>IDENTIFICATION</scope>
</reference>
<dbReference type="Gramene" id="Bo3g045130.1">
    <property type="protein sequence ID" value="Bo3g045130.1"/>
    <property type="gene ID" value="Bo3g045130"/>
</dbReference>
<name>A0A0D3B841_BRAOL</name>
<keyword evidence="1" id="KW-0732">Signal</keyword>
<dbReference type="HOGENOM" id="CLU_178788_0_0_1"/>
<reference evidence="2 3" key="1">
    <citation type="journal article" date="2014" name="Genome Biol.">
        <title>Transcriptome and methylome profiling reveals relics of genome dominance in the mesopolyploid Brassica oleracea.</title>
        <authorList>
            <person name="Parkin I.A."/>
            <person name="Koh C."/>
            <person name="Tang H."/>
            <person name="Robinson S.J."/>
            <person name="Kagale S."/>
            <person name="Clarke W.E."/>
            <person name="Town C.D."/>
            <person name="Nixon J."/>
            <person name="Krishnakumar V."/>
            <person name="Bidwell S.L."/>
            <person name="Denoeud F."/>
            <person name="Belcram H."/>
            <person name="Links M.G."/>
            <person name="Just J."/>
            <person name="Clarke C."/>
            <person name="Bender T."/>
            <person name="Huebert T."/>
            <person name="Mason A.S."/>
            <person name="Pires J.C."/>
            <person name="Barker G."/>
            <person name="Moore J."/>
            <person name="Walley P.G."/>
            <person name="Manoli S."/>
            <person name="Batley J."/>
            <person name="Edwards D."/>
            <person name="Nelson M.N."/>
            <person name="Wang X."/>
            <person name="Paterson A.H."/>
            <person name="King G."/>
            <person name="Bancroft I."/>
            <person name="Chalhoub B."/>
            <person name="Sharpe A.G."/>
        </authorList>
    </citation>
    <scope>NUCLEOTIDE SEQUENCE</scope>
    <source>
        <strain evidence="2 3">cv. TO1000</strain>
    </source>
</reference>
<proteinExistence type="predicted"/>
<evidence type="ECO:0000313" key="3">
    <source>
        <dbReference type="Proteomes" id="UP000032141"/>
    </source>
</evidence>
<accession>A0A0D3B841</accession>
<evidence type="ECO:0000313" key="2">
    <source>
        <dbReference type="EnsemblPlants" id="Bo3g045130.1"/>
    </source>
</evidence>
<dbReference type="EnsemblPlants" id="Bo3g045130.1">
    <property type="protein sequence ID" value="Bo3g045130.1"/>
    <property type="gene ID" value="Bo3g045130"/>
</dbReference>
<protein>
    <submittedName>
        <fullName evidence="2">Uncharacterized protein</fullName>
    </submittedName>
</protein>
<feature type="signal peptide" evidence="1">
    <location>
        <begin position="1"/>
        <end position="28"/>
    </location>
</feature>